<keyword evidence="2" id="KW-1185">Reference proteome</keyword>
<dbReference type="EMBL" id="BAABHB010000013">
    <property type="protein sequence ID" value="GAA4415624.1"/>
    <property type="molecule type" value="Genomic_DNA"/>
</dbReference>
<reference evidence="2" key="1">
    <citation type="journal article" date="2019" name="Int. J. Syst. Evol. Microbiol.">
        <title>The Global Catalogue of Microorganisms (GCM) 10K type strain sequencing project: providing services to taxonomists for standard genome sequencing and annotation.</title>
        <authorList>
            <consortium name="The Broad Institute Genomics Platform"/>
            <consortium name="The Broad Institute Genome Sequencing Center for Infectious Disease"/>
            <person name="Wu L."/>
            <person name="Ma J."/>
        </authorList>
    </citation>
    <scope>NUCLEOTIDE SEQUENCE [LARGE SCALE GENOMIC DNA]</scope>
    <source>
        <strain evidence="2">JCM 17925</strain>
    </source>
</reference>
<evidence type="ECO:0000313" key="1">
    <source>
        <dbReference type="EMBL" id="GAA4415624.1"/>
    </source>
</evidence>
<evidence type="ECO:0000313" key="2">
    <source>
        <dbReference type="Proteomes" id="UP001500936"/>
    </source>
</evidence>
<dbReference type="Pfam" id="PF19383">
    <property type="entry name" value="DUF5958"/>
    <property type="match status" value="1"/>
</dbReference>
<protein>
    <submittedName>
        <fullName evidence="1">Uncharacterized protein</fullName>
    </submittedName>
</protein>
<sequence>MKLEEEIALCQFGQGVLPADDLLGRLHRLQEEEKRDLFYELYLVVIQTKQDAGAVEQAIADCSLAGTDPFCMLLKNRWSEPDFRWETIVPELPDELPEGSYDKPYLLLLHLFKAYYQRRHAMHLEAPDNWRHWDLSKPEIVENLLTTHQLLVEDIYHNPDLQDDLLRLAKLEHEKKKAMQPILGNPVPVTQTTYDFVTYDDVMTESAKVFTLASWASIARYHLTESLLQALSAQYGLTIDKAIPILKEVVERHITASKDDCL</sequence>
<name>A0ABP8KTA4_9BACT</name>
<proteinExistence type="predicted"/>
<gene>
    <name evidence="1" type="ORF">GCM10023187_46260</name>
</gene>
<dbReference type="Proteomes" id="UP001500936">
    <property type="component" value="Unassembled WGS sequence"/>
</dbReference>
<accession>A0ABP8KTA4</accession>
<comment type="caution">
    <text evidence="1">The sequence shown here is derived from an EMBL/GenBank/DDBJ whole genome shotgun (WGS) entry which is preliminary data.</text>
</comment>
<organism evidence="1 2">
    <name type="scientific">Nibrella viscosa</name>
    <dbReference type="NCBI Taxonomy" id="1084524"/>
    <lineage>
        <taxon>Bacteria</taxon>
        <taxon>Pseudomonadati</taxon>
        <taxon>Bacteroidota</taxon>
        <taxon>Cytophagia</taxon>
        <taxon>Cytophagales</taxon>
        <taxon>Spirosomataceae</taxon>
        <taxon>Nibrella</taxon>
    </lineage>
</organism>
<dbReference type="RefSeq" id="WP_345270429.1">
    <property type="nucleotide sequence ID" value="NZ_BAABHB010000013.1"/>
</dbReference>
<dbReference type="InterPro" id="IPR046002">
    <property type="entry name" value="DUF5958"/>
</dbReference>